<dbReference type="SUPFAM" id="SSF56112">
    <property type="entry name" value="Protein kinase-like (PK-like)"/>
    <property type="match status" value="1"/>
</dbReference>
<dbReference type="InterPro" id="IPR017441">
    <property type="entry name" value="Protein_kinase_ATP_BS"/>
</dbReference>
<evidence type="ECO:0000256" key="6">
    <source>
        <dbReference type="ARBA" id="ARBA00022723"/>
    </source>
</evidence>
<organism evidence="20">
    <name type="scientific">Zooxanthella nutricula</name>
    <dbReference type="NCBI Taxonomy" id="1333877"/>
    <lineage>
        <taxon>Eukaryota</taxon>
        <taxon>Sar</taxon>
        <taxon>Alveolata</taxon>
        <taxon>Dinophyceae</taxon>
        <taxon>Peridiniales</taxon>
        <taxon>Peridiniales incertae sedis</taxon>
        <taxon>Zooxanthella</taxon>
    </lineage>
</organism>
<reference evidence="20" key="1">
    <citation type="submission" date="2021-01" db="EMBL/GenBank/DDBJ databases">
        <authorList>
            <person name="Corre E."/>
            <person name="Pelletier E."/>
            <person name="Niang G."/>
            <person name="Scheremetjew M."/>
            <person name="Finn R."/>
            <person name="Kale V."/>
            <person name="Holt S."/>
            <person name="Cochrane G."/>
            <person name="Meng A."/>
            <person name="Brown T."/>
            <person name="Cohen L."/>
        </authorList>
    </citation>
    <scope>NUCLEOTIDE SEQUENCE</scope>
    <source>
        <strain evidence="20">RCC3387</strain>
    </source>
</reference>
<keyword evidence="6" id="KW-0479">Metal-binding</keyword>
<evidence type="ECO:0000256" key="14">
    <source>
        <dbReference type="ARBA" id="ARBA00048679"/>
    </source>
</evidence>
<accession>A0A7S2LES8</accession>
<dbReference type="InterPro" id="IPR011009">
    <property type="entry name" value="Kinase-like_dom_sf"/>
</dbReference>
<feature type="domain" description="EF-hand" evidence="19">
    <location>
        <begin position="301"/>
        <end position="336"/>
    </location>
</feature>
<dbReference type="InterPro" id="IPR011992">
    <property type="entry name" value="EF-hand-dom_pair"/>
</dbReference>
<dbReference type="InterPro" id="IPR050205">
    <property type="entry name" value="CDPK_Ser/Thr_kinases"/>
</dbReference>
<evidence type="ECO:0000259" key="19">
    <source>
        <dbReference type="PROSITE" id="PS50222"/>
    </source>
</evidence>
<evidence type="ECO:0000256" key="4">
    <source>
        <dbReference type="ARBA" id="ARBA00022527"/>
    </source>
</evidence>
<keyword evidence="11 15" id="KW-0067">ATP-binding</keyword>
<keyword evidence="10" id="KW-0106">Calcium</keyword>
<keyword evidence="9" id="KW-0418">Kinase</keyword>
<dbReference type="PANTHER" id="PTHR24349">
    <property type="entry name" value="SERINE/THREONINE-PROTEIN KINASE"/>
    <property type="match status" value="1"/>
</dbReference>
<dbReference type="Pfam" id="PF13202">
    <property type="entry name" value="EF-hand_5"/>
    <property type="match status" value="1"/>
</dbReference>
<dbReference type="Gene3D" id="3.30.200.20">
    <property type="entry name" value="Phosphorylase Kinase, domain 1"/>
    <property type="match status" value="1"/>
</dbReference>
<keyword evidence="5" id="KW-0808">Transferase</keyword>
<dbReference type="EC" id="2.7.11.1" evidence="3"/>
<dbReference type="InterPro" id="IPR008271">
    <property type="entry name" value="Ser/Thr_kinase_AS"/>
</dbReference>
<keyword evidence="8 15" id="KW-0547">Nucleotide-binding</keyword>
<comment type="catalytic activity">
    <reaction evidence="13">
        <text>L-threonyl-[protein] + ATP = O-phospho-L-threonyl-[protein] + ADP + H(+)</text>
        <dbReference type="Rhea" id="RHEA:46608"/>
        <dbReference type="Rhea" id="RHEA-COMP:11060"/>
        <dbReference type="Rhea" id="RHEA-COMP:11605"/>
        <dbReference type="ChEBI" id="CHEBI:15378"/>
        <dbReference type="ChEBI" id="CHEBI:30013"/>
        <dbReference type="ChEBI" id="CHEBI:30616"/>
        <dbReference type="ChEBI" id="CHEBI:61977"/>
        <dbReference type="ChEBI" id="CHEBI:456216"/>
        <dbReference type="EC" id="2.7.11.1"/>
    </reaction>
</comment>
<dbReference type="FunFam" id="1.10.510.10:FF:000571">
    <property type="entry name" value="Maternal embryonic leucine zipper kinase"/>
    <property type="match status" value="1"/>
</dbReference>
<evidence type="ECO:0000256" key="9">
    <source>
        <dbReference type="ARBA" id="ARBA00022777"/>
    </source>
</evidence>
<evidence type="ECO:0000256" key="8">
    <source>
        <dbReference type="ARBA" id="ARBA00022741"/>
    </source>
</evidence>
<dbReference type="FunFam" id="3.30.200.20:FF:000315">
    <property type="entry name" value="Calcium-dependent protein kinase 3"/>
    <property type="match status" value="1"/>
</dbReference>
<dbReference type="GO" id="GO:0004674">
    <property type="term" value="F:protein serine/threonine kinase activity"/>
    <property type="evidence" value="ECO:0007669"/>
    <property type="project" value="UniProtKB-KW"/>
</dbReference>
<dbReference type="PROSITE" id="PS00018">
    <property type="entry name" value="EF_HAND_1"/>
    <property type="match status" value="2"/>
</dbReference>
<evidence type="ECO:0000256" key="7">
    <source>
        <dbReference type="ARBA" id="ARBA00022737"/>
    </source>
</evidence>
<evidence type="ECO:0000256" key="2">
    <source>
        <dbReference type="ARBA" id="ARBA00011245"/>
    </source>
</evidence>
<protein>
    <recommendedName>
        <fullName evidence="3">non-specific serine/threonine protein kinase</fullName>
        <ecNumber evidence="3">2.7.11.1</ecNumber>
    </recommendedName>
</protein>
<evidence type="ECO:0000256" key="16">
    <source>
        <dbReference type="RuleBase" id="RU000304"/>
    </source>
</evidence>
<dbReference type="InterPro" id="IPR018247">
    <property type="entry name" value="EF_Hand_1_Ca_BS"/>
</dbReference>
<feature type="domain" description="EF-hand" evidence="19">
    <location>
        <begin position="371"/>
        <end position="406"/>
    </location>
</feature>
<dbReference type="Gene3D" id="1.10.510.10">
    <property type="entry name" value="Transferase(Phosphotransferase) domain 1"/>
    <property type="match status" value="1"/>
</dbReference>
<evidence type="ECO:0000256" key="10">
    <source>
        <dbReference type="ARBA" id="ARBA00022837"/>
    </source>
</evidence>
<dbReference type="CDD" id="cd00051">
    <property type="entry name" value="EFh"/>
    <property type="match status" value="1"/>
</dbReference>
<keyword evidence="7" id="KW-0677">Repeat</keyword>
<evidence type="ECO:0000256" key="5">
    <source>
        <dbReference type="ARBA" id="ARBA00022679"/>
    </source>
</evidence>
<evidence type="ECO:0000313" key="20">
    <source>
        <dbReference type="EMBL" id="CAD9603173.1"/>
    </source>
</evidence>
<feature type="domain" description="EF-hand" evidence="19">
    <location>
        <begin position="426"/>
        <end position="446"/>
    </location>
</feature>
<dbReference type="Pfam" id="PF13499">
    <property type="entry name" value="EF-hand_7"/>
    <property type="match status" value="1"/>
</dbReference>
<dbReference type="PROSITE" id="PS50222">
    <property type="entry name" value="EF_HAND_2"/>
    <property type="match status" value="3"/>
</dbReference>
<comment type="catalytic activity">
    <reaction evidence="14">
        <text>L-seryl-[protein] + ATP = O-phospho-L-seryl-[protein] + ADP + H(+)</text>
        <dbReference type="Rhea" id="RHEA:17989"/>
        <dbReference type="Rhea" id="RHEA-COMP:9863"/>
        <dbReference type="Rhea" id="RHEA-COMP:11604"/>
        <dbReference type="ChEBI" id="CHEBI:15378"/>
        <dbReference type="ChEBI" id="CHEBI:29999"/>
        <dbReference type="ChEBI" id="CHEBI:30616"/>
        <dbReference type="ChEBI" id="CHEBI:83421"/>
        <dbReference type="ChEBI" id="CHEBI:456216"/>
        <dbReference type="EC" id="2.7.11.1"/>
    </reaction>
</comment>
<dbReference type="InterPro" id="IPR000719">
    <property type="entry name" value="Prot_kinase_dom"/>
</dbReference>
<evidence type="ECO:0000256" key="12">
    <source>
        <dbReference type="ARBA" id="ARBA00024334"/>
    </source>
</evidence>
<dbReference type="PROSITE" id="PS50011">
    <property type="entry name" value="PROTEIN_KINASE_DOM"/>
    <property type="match status" value="1"/>
</dbReference>
<gene>
    <name evidence="20" type="ORF">BRAN1462_LOCUS38675</name>
</gene>
<evidence type="ECO:0000256" key="13">
    <source>
        <dbReference type="ARBA" id="ARBA00047899"/>
    </source>
</evidence>
<name>A0A7S2LES8_9DINO</name>
<evidence type="ECO:0000256" key="3">
    <source>
        <dbReference type="ARBA" id="ARBA00012513"/>
    </source>
</evidence>
<comment type="cofactor">
    <cofactor evidence="1">
        <name>Mg(2+)</name>
        <dbReference type="ChEBI" id="CHEBI:18420"/>
    </cofactor>
</comment>
<dbReference type="AlphaFoldDB" id="A0A7S2LES8"/>
<dbReference type="SMART" id="SM00220">
    <property type="entry name" value="S_TKc"/>
    <property type="match status" value="1"/>
</dbReference>
<proteinExistence type="inferred from homology"/>
<comment type="similarity">
    <text evidence="12">Belongs to the protein kinase superfamily. Ser/Thr protein kinase family. CDPK subfamily.</text>
</comment>
<keyword evidence="4 16" id="KW-0723">Serine/threonine-protein kinase</keyword>
<dbReference type="PROSITE" id="PS00108">
    <property type="entry name" value="PROTEIN_KINASE_ST"/>
    <property type="match status" value="1"/>
</dbReference>
<feature type="compositionally biased region" description="Polar residues" evidence="17">
    <location>
        <begin position="408"/>
        <end position="424"/>
    </location>
</feature>
<dbReference type="SMART" id="SM00054">
    <property type="entry name" value="EFh"/>
    <property type="match status" value="4"/>
</dbReference>
<dbReference type="InterPro" id="IPR002048">
    <property type="entry name" value="EF_hand_dom"/>
</dbReference>
<evidence type="ECO:0000256" key="17">
    <source>
        <dbReference type="SAM" id="MobiDB-lite"/>
    </source>
</evidence>
<dbReference type="Gene3D" id="1.10.238.10">
    <property type="entry name" value="EF-hand"/>
    <property type="match status" value="2"/>
</dbReference>
<dbReference type="Pfam" id="PF13833">
    <property type="entry name" value="EF-hand_8"/>
    <property type="match status" value="1"/>
</dbReference>
<feature type="binding site" evidence="15">
    <location>
        <position position="30"/>
    </location>
    <ligand>
        <name>ATP</name>
        <dbReference type="ChEBI" id="CHEBI:30616"/>
    </ligand>
</feature>
<dbReference type="SUPFAM" id="SSF47473">
    <property type="entry name" value="EF-hand"/>
    <property type="match status" value="1"/>
</dbReference>
<dbReference type="Pfam" id="PF00069">
    <property type="entry name" value="Pkinase"/>
    <property type="match status" value="1"/>
</dbReference>
<dbReference type="GO" id="GO:0005509">
    <property type="term" value="F:calcium ion binding"/>
    <property type="evidence" value="ECO:0007669"/>
    <property type="project" value="InterPro"/>
</dbReference>
<sequence>MKEDAALGEGTNGIVRRGTRKSTGVVRAIKAVQKRHMQDVRAFKQEIQVMKMMDHPNIIKLYEIFENSNKMYLVMELCTGGELFDRILKAGQFTEHEAAVVMQQIFRAVCYLHDMNITHRDLKPENFLFLHEGPIEENVLKLIDFGLSCHLQPGEFHRQVVGTPQYVAPQVLSRKYDKRCDMWSCGVIMYTLLSGKAAFGGKNEQEVLNKVRNGYVSLAGPAWEHVSPEAKNLIRALLKRNPSNRLTADQALDHAWLAEAVPRQTDVQLEHGFLDRLREFKSHDNLKKAALHAIADQLTDEQTRHLREVFNALDTSRTGVLTFGDLRSSLERAGLAAPDLEQILRGVDISRSGAIDYTEFLAAALDRHSHLNDDVIWSAFNLFELDGDGRISQKELLKALSSSECSTASRGATLTSRSAPSTPSDDGDGRINFEEFVTLVRTESRTQE</sequence>
<dbReference type="PROSITE" id="PS00107">
    <property type="entry name" value="PROTEIN_KINASE_ATP"/>
    <property type="match status" value="1"/>
</dbReference>
<evidence type="ECO:0000256" key="15">
    <source>
        <dbReference type="PROSITE-ProRule" id="PRU10141"/>
    </source>
</evidence>
<dbReference type="CDD" id="cd05117">
    <property type="entry name" value="STKc_CAMK"/>
    <property type="match status" value="1"/>
</dbReference>
<dbReference type="GO" id="GO:0005524">
    <property type="term" value="F:ATP binding"/>
    <property type="evidence" value="ECO:0007669"/>
    <property type="project" value="UniProtKB-UniRule"/>
</dbReference>
<feature type="domain" description="Protein kinase" evidence="18">
    <location>
        <begin position="1"/>
        <end position="257"/>
    </location>
</feature>
<feature type="region of interest" description="Disordered" evidence="17">
    <location>
        <begin position="408"/>
        <end position="430"/>
    </location>
</feature>
<comment type="subunit">
    <text evidence="2">Monomer.</text>
</comment>
<evidence type="ECO:0000259" key="18">
    <source>
        <dbReference type="PROSITE" id="PS50011"/>
    </source>
</evidence>
<evidence type="ECO:0000256" key="11">
    <source>
        <dbReference type="ARBA" id="ARBA00022840"/>
    </source>
</evidence>
<dbReference type="EMBL" id="HBGW01060676">
    <property type="protein sequence ID" value="CAD9603173.1"/>
    <property type="molecule type" value="Transcribed_RNA"/>
</dbReference>
<dbReference type="FunFam" id="1.10.238.10:FF:000003">
    <property type="entry name" value="Calmodulin A"/>
    <property type="match status" value="1"/>
</dbReference>
<evidence type="ECO:0000256" key="1">
    <source>
        <dbReference type="ARBA" id="ARBA00001946"/>
    </source>
</evidence>